<feature type="compositionally biased region" description="Low complexity" evidence="1">
    <location>
        <begin position="263"/>
        <end position="274"/>
    </location>
</feature>
<evidence type="ECO:0000313" key="3">
    <source>
        <dbReference type="EMBL" id="GMH54438.1"/>
    </source>
</evidence>
<dbReference type="Gene3D" id="2.30.29.30">
    <property type="entry name" value="Pleckstrin-homology domain (PH domain)/Phosphotyrosine-binding domain (PTB)"/>
    <property type="match status" value="3"/>
</dbReference>
<feature type="domain" description="PH" evidence="2">
    <location>
        <begin position="144"/>
        <end position="247"/>
    </location>
</feature>
<comment type="caution">
    <text evidence="3">The sequence shown here is derived from an EMBL/GenBank/DDBJ whole genome shotgun (WGS) entry which is preliminary data.</text>
</comment>
<dbReference type="AlphaFoldDB" id="A0A9W7DTF9"/>
<gene>
    <name evidence="3" type="ORF">TL16_g01672</name>
</gene>
<feature type="region of interest" description="Disordered" evidence="1">
    <location>
        <begin position="255"/>
        <end position="297"/>
    </location>
</feature>
<evidence type="ECO:0000259" key="2">
    <source>
        <dbReference type="PROSITE" id="PS50003"/>
    </source>
</evidence>
<dbReference type="CDD" id="cd00821">
    <property type="entry name" value="PH"/>
    <property type="match status" value="2"/>
</dbReference>
<dbReference type="InterPro" id="IPR001849">
    <property type="entry name" value="PH_domain"/>
</dbReference>
<organism evidence="3 4">
    <name type="scientific">Triparma laevis f. inornata</name>
    <dbReference type="NCBI Taxonomy" id="1714386"/>
    <lineage>
        <taxon>Eukaryota</taxon>
        <taxon>Sar</taxon>
        <taxon>Stramenopiles</taxon>
        <taxon>Ochrophyta</taxon>
        <taxon>Bolidophyceae</taxon>
        <taxon>Parmales</taxon>
        <taxon>Triparmaceae</taxon>
        <taxon>Triparma</taxon>
    </lineage>
</organism>
<reference evidence="4" key="1">
    <citation type="journal article" date="2023" name="Commun. Biol.">
        <title>Genome analysis of Parmales, the sister group of diatoms, reveals the evolutionary specialization of diatoms from phago-mixotrophs to photoautotrophs.</title>
        <authorList>
            <person name="Ban H."/>
            <person name="Sato S."/>
            <person name="Yoshikawa S."/>
            <person name="Yamada K."/>
            <person name="Nakamura Y."/>
            <person name="Ichinomiya M."/>
            <person name="Sato N."/>
            <person name="Blanc-Mathieu R."/>
            <person name="Endo H."/>
            <person name="Kuwata A."/>
            <person name="Ogata H."/>
        </authorList>
    </citation>
    <scope>NUCLEOTIDE SEQUENCE [LARGE SCALE GENOMIC DNA]</scope>
</reference>
<dbReference type="SUPFAM" id="SSF50729">
    <property type="entry name" value="PH domain-like"/>
    <property type="match status" value="3"/>
</dbReference>
<dbReference type="EMBL" id="BLQM01000038">
    <property type="protein sequence ID" value="GMH54438.1"/>
    <property type="molecule type" value="Genomic_DNA"/>
</dbReference>
<dbReference type="Pfam" id="PF00169">
    <property type="entry name" value="PH"/>
    <property type="match status" value="3"/>
</dbReference>
<proteinExistence type="predicted"/>
<dbReference type="InterPro" id="IPR011993">
    <property type="entry name" value="PH-like_dom_sf"/>
</dbReference>
<protein>
    <recommendedName>
        <fullName evidence="2">PH domain-containing protein</fullName>
    </recommendedName>
</protein>
<dbReference type="InterPro" id="IPR051707">
    <property type="entry name" value="PI-Interact_SigTrans_Reg"/>
</dbReference>
<sequence length="428" mass="48869">MGQEISKCVEDMTGAMDTDITEQSNKEDGEVAAGFLFQRPSRSKLAGLKKAAGASRSMKRAWYVLRGWPDCTLTTYKDRFSPTPTGVIHLLKCDVKAKPAEDDKYHFQIHHSSHGSRHLFAENSHLMHRWITEITNVVEESSSMGGMEGNLKKRGGIRLHTWQSRWFMLMGSDLAWYEKPTDSFPRGEITLGSQVIAKNCDKPVGGEKYVFEIIDSARHDFKRRREFACETSLDRKYWVEQIQISIKSQKAALSKHQMKRSASRSSTISRSTLGEESDEEGEGGGRINSSEVKEGEEGWNLTKSINNIFRSTDNDMVDVMHFPEPKTGAMQKHSSYLVWQTKFFECKDGELKYWKNETAHENQKPESAVIRLSELQRGSPSSNPVDRANILLATDTGKVYSFRCKSEEDANDWLNNINEWQRFLNMKE</sequence>
<evidence type="ECO:0000256" key="1">
    <source>
        <dbReference type="SAM" id="MobiDB-lite"/>
    </source>
</evidence>
<dbReference type="PROSITE" id="PS50003">
    <property type="entry name" value="PH_DOMAIN"/>
    <property type="match status" value="3"/>
</dbReference>
<feature type="domain" description="PH" evidence="2">
    <location>
        <begin position="323"/>
        <end position="422"/>
    </location>
</feature>
<dbReference type="Proteomes" id="UP001162640">
    <property type="component" value="Unassembled WGS sequence"/>
</dbReference>
<accession>A0A9W7DTF9</accession>
<dbReference type="SMART" id="SM00233">
    <property type="entry name" value="PH"/>
    <property type="match status" value="3"/>
</dbReference>
<feature type="domain" description="PH" evidence="2">
    <location>
        <begin position="29"/>
        <end position="139"/>
    </location>
</feature>
<dbReference type="PANTHER" id="PTHR14336">
    <property type="entry name" value="TANDEM PH DOMAIN CONTAINING PROTEIN"/>
    <property type="match status" value="1"/>
</dbReference>
<evidence type="ECO:0000313" key="4">
    <source>
        <dbReference type="Proteomes" id="UP001162640"/>
    </source>
</evidence>
<name>A0A9W7DTF9_9STRA</name>